<comment type="caution">
    <text evidence="6">The sequence shown here is derived from an EMBL/GenBank/DDBJ whole genome shotgun (WGS) entry which is preliminary data.</text>
</comment>
<dbReference type="PANTHER" id="PTHR10724">
    <property type="entry name" value="30S RIBOSOMAL PROTEIN S1"/>
    <property type="match status" value="1"/>
</dbReference>
<dbReference type="InterPro" id="IPR012340">
    <property type="entry name" value="NA-bd_OB-fold"/>
</dbReference>
<dbReference type="CDD" id="cd04465">
    <property type="entry name" value="S1_RPS1_repeat_ec2_hs2"/>
    <property type="match status" value="1"/>
</dbReference>
<feature type="domain" description="S1 motif" evidence="5">
    <location>
        <begin position="288"/>
        <end position="355"/>
    </location>
</feature>
<evidence type="ECO:0000313" key="7">
    <source>
        <dbReference type="Proteomes" id="UP000178065"/>
    </source>
</evidence>
<dbReference type="InterPro" id="IPR035104">
    <property type="entry name" value="Ribosomal_protein_S1-like"/>
</dbReference>
<dbReference type="PROSITE" id="PS50126">
    <property type="entry name" value="S1"/>
    <property type="match status" value="4"/>
</dbReference>
<dbReference type="AlphaFoldDB" id="A0A1G2QWZ2"/>
<keyword evidence="2 6" id="KW-0689">Ribosomal protein</keyword>
<reference evidence="6 7" key="1">
    <citation type="journal article" date="2016" name="Nat. Commun.">
        <title>Thousands of microbial genomes shed light on interconnected biogeochemical processes in an aquifer system.</title>
        <authorList>
            <person name="Anantharaman K."/>
            <person name="Brown C.T."/>
            <person name="Hug L.A."/>
            <person name="Sharon I."/>
            <person name="Castelle C.J."/>
            <person name="Probst A.J."/>
            <person name="Thomas B.C."/>
            <person name="Singh A."/>
            <person name="Wilkins M.J."/>
            <person name="Karaoz U."/>
            <person name="Brodie E.L."/>
            <person name="Williams K.H."/>
            <person name="Hubbard S.S."/>
            <person name="Banfield J.F."/>
        </authorList>
    </citation>
    <scope>NUCLEOTIDE SEQUENCE [LARGE SCALE GENOMIC DNA]</scope>
</reference>
<dbReference type="Proteomes" id="UP000178065">
    <property type="component" value="Unassembled WGS sequence"/>
</dbReference>
<dbReference type="SMART" id="SM00316">
    <property type="entry name" value="S1"/>
    <property type="match status" value="4"/>
</dbReference>
<feature type="domain" description="S1 motif" evidence="5">
    <location>
        <begin position="201"/>
        <end position="271"/>
    </location>
</feature>
<keyword evidence="3" id="KW-0687">Ribonucleoprotein</keyword>
<feature type="domain" description="S1 motif" evidence="5">
    <location>
        <begin position="106"/>
        <end position="184"/>
    </location>
</feature>
<evidence type="ECO:0000313" key="6">
    <source>
        <dbReference type="EMBL" id="OHA65135.1"/>
    </source>
</evidence>
<evidence type="ECO:0000256" key="3">
    <source>
        <dbReference type="ARBA" id="ARBA00023274"/>
    </source>
</evidence>
<evidence type="ECO:0000256" key="4">
    <source>
        <dbReference type="SAM" id="MobiDB-lite"/>
    </source>
</evidence>
<organism evidence="6 7">
    <name type="scientific">Candidatus Wildermuthbacteria bacterium RIFCSPHIGHO2_01_FULL_49_22b</name>
    <dbReference type="NCBI Taxonomy" id="1802448"/>
    <lineage>
        <taxon>Bacteria</taxon>
        <taxon>Candidatus Wildermuthiibacteriota</taxon>
    </lineage>
</organism>
<comment type="similarity">
    <text evidence="1">Belongs to the bacterial ribosomal protein bS1 family.</text>
</comment>
<evidence type="ECO:0000259" key="5">
    <source>
        <dbReference type="PROSITE" id="PS50126"/>
    </source>
</evidence>
<sequence>MQIMVEKPVEKLGALRPFKMGDIVEGVVVGIGRSAVYLNLGPQGTGIIFGREFQEEKDQLKGVKVGDVIAAKIVDLENEEGYIELSLREAGRELTWGKLKEQKAKEELLKVKITGANKGGLLADVSGVQAFLPVSQLAQEHYPKVEDGDSQKILQALQAFMGQELEVEIFDLDPKEGKIILSERLKERRKVKEILSQYKVGDVVEGEITGVVDFGAFVRFGSAGEEIEGLIHISEIDWQIIEDPSLFLKVGDKVKAQIIDISNARASLSLKTLKEDPWKEAAKKYLKGGLVKGRVTKLNPFGAFVEIEPKIQGLCHISEFGTRKAMEEALGVGSTLRFQILEINPEEHRMSLRLALPFDSAQGEQEGGAIPESQPQTQEPKKEQAE</sequence>
<dbReference type="Pfam" id="PF00575">
    <property type="entry name" value="S1"/>
    <property type="match status" value="4"/>
</dbReference>
<dbReference type="Gene3D" id="2.40.50.140">
    <property type="entry name" value="Nucleic acid-binding proteins"/>
    <property type="match status" value="4"/>
</dbReference>
<feature type="domain" description="S1 motif" evidence="5">
    <location>
        <begin position="21"/>
        <end position="88"/>
    </location>
</feature>
<dbReference type="STRING" id="1802448.A2672_01075"/>
<dbReference type="GO" id="GO:0005840">
    <property type="term" value="C:ribosome"/>
    <property type="evidence" value="ECO:0007669"/>
    <property type="project" value="UniProtKB-KW"/>
</dbReference>
<proteinExistence type="inferred from homology"/>
<dbReference type="PANTHER" id="PTHR10724:SF7">
    <property type="entry name" value="SMALL RIBOSOMAL SUBUNIT PROTEIN BS1C"/>
    <property type="match status" value="1"/>
</dbReference>
<dbReference type="GO" id="GO:0003735">
    <property type="term" value="F:structural constituent of ribosome"/>
    <property type="evidence" value="ECO:0007669"/>
    <property type="project" value="TreeGrafter"/>
</dbReference>
<dbReference type="GO" id="GO:1990904">
    <property type="term" value="C:ribonucleoprotein complex"/>
    <property type="evidence" value="ECO:0007669"/>
    <property type="project" value="UniProtKB-KW"/>
</dbReference>
<feature type="region of interest" description="Disordered" evidence="4">
    <location>
        <begin position="361"/>
        <end position="386"/>
    </location>
</feature>
<dbReference type="EMBL" id="MHTT01000018">
    <property type="protein sequence ID" value="OHA65135.1"/>
    <property type="molecule type" value="Genomic_DNA"/>
</dbReference>
<dbReference type="CDD" id="cd00164">
    <property type="entry name" value="S1_like"/>
    <property type="match status" value="1"/>
</dbReference>
<protein>
    <submittedName>
        <fullName evidence="6">30S ribosomal protein S1</fullName>
    </submittedName>
</protein>
<dbReference type="InterPro" id="IPR050437">
    <property type="entry name" value="Ribos_protein_bS1-like"/>
</dbReference>
<evidence type="ECO:0000256" key="2">
    <source>
        <dbReference type="ARBA" id="ARBA00022980"/>
    </source>
</evidence>
<dbReference type="PRINTS" id="PR00681">
    <property type="entry name" value="RIBOSOMALS1"/>
</dbReference>
<name>A0A1G2QWZ2_9BACT</name>
<gene>
    <name evidence="6" type="ORF">A2672_01075</name>
</gene>
<dbReference type="GO" id="GO:0003729">
    <property type="term" value="F:mRNA binding"/>
    <property type="evidence" value="ECO:0007669"/>
    <property type="project" value="TreeGrafter"/>
</dbReference>
<evidence type="ECO:0000256" key="1">
    <source>
        <dbReference type="ARBA" id="ARBA00006767"/>
    </source>
</evidence>
<accession>A0A1G2QWZ2</accession>
<dbReference type="GO" id="GO:0006412">
    <property type="term" value="P:translation"/>
    <property type="evidence" value="ECO:0007669"/>
    <property type="project" value="TreeGrafter"/>
</dbReference>
<dbReference type="InterPro" id="IPR003029">
    <property type="entry name" value="S1_domain"/>
</dbReference>
<dbReference type="SUPFAM" id="SSF50249">
    <property type="entry name" value="Nucleic acid-binding proteins"/>
    <property type="match status" value="4"/>
</dbReference>